<sequence length="38" mass="4101">APIDATTTVVDLYLEGSIVSSDGTTKDEKSKFIKITKK</sequence>
<protein>
    <submittedName>
        <fullName evidence="1">Uncharacterized protein</fullName>
    </submittedName>
</protein>
<feature type="non-terminal residue" evidence="1">
    <location>
        <position position="1"/>
    </location>
</feature>
<reference evidence="1" key="1">
    <citation type="submission" date="2021-02" db="EMBL/GenBank/DDBJ databases">
        <authorList>
            <person name="Nowell W R."/>
        </authorList>
    </citation>
    <scope>NUCLEOTIDE SEQUENCE</scope>
</reference>
<dbReference type="AlphaFoldDB" id="A0A821YKG0"/>
<accession>A0A821YKG0</accession>
<name>A0A821YKG0_9BILA</name>
<dbReference type="Proteomes" id="UP000663873">
    <property type="component" value="Unassembled WGS sequence"/>
</dbReference>
<comment type="caution">
    <text evidence="1">The sequence shown here is derived from an EMBL/GenBank/DDBJ whole genome shotgun (WGS) entry which is preliminary data.</text>
</comment>
<evidence type="ECO:0000313" key="1">
    <source>
        <dbReference type="EMBL" id="CAF4963652.1"/>
    </source>
</evidence>
<evidence type="ECO:0000313" key="2">
    <source>
        <dbReference type="Proteomes" id="UP000663873"/>
    </source>
</evidence>
<keyword evidence="2" id="KW-1185">Reference proteome</keyword>
<proteinExistence type="predicted"/>
<gene>
    <name evidence="1" type="ORF">UJA718_LOCUS48381</name>
</gene>
<dbReference type="EMBL" id="CAJOBP010096443">
    <property type="protein sequence ID" value="CAF4963652.1"/>
    <property type="molecule type" value="Genomic_DNA"/>
</dbReference>
<organism evidence="1 2">
    <name type="scientific">Rotaria socialis</name>
    <dbReference type="NCBI Taxonomy" id="392032"/>
    <lineage>
        <taxon>Eukaryota</taxon>
        <taxon>Metazoa</taxon>
        <taxon>Spiralia</taxon>
        <taxon>Gnathifera</taxon>
        <taxon>Rotifera</taxon>
        <taxon>Eurotatoria</taxon>
        <taxon>Bdelloidea</taxon>
        <taxon>Philodinida</taxon>
        <taxon>Philodinidae</taxon>
        <taxon>Rotaria</taxon>
    </lineage>
</organism>